<feature type="binding site" evidence="8">
    <location>
        <position position="539"/>
    </location>
    <ligand>
        <name>Zn(2+)</name>
        <dbReference type="ChEBI" id="CHEBI:29105"/>
    </ligand>
</feature>
<evidence type="ECO:0000256" key="3">
    <source>
        <dbReference type="ARBA" id="ARBA00022792"/>
    </source>
</evidence>
<feature type="transmembrane region" description="Helical" evidence="9">
    <location>
        <begin position="284"/>
        <end position="305"/>
    </location>
</feature>
<sequence>MTALSPDTVQTVTQLMKIGSALFYGLSSFMITVVNKTVLTTYKFPSFLVLSLGQLVASVIVLGLGKQLRLVSFPDFTTDIPKKIFPLPLIFLGNMMFGLGGTQALSLPMFAALRRFSILMTMLLEMKILQTRPTFAVQVSVYSMIGGALLAASDDLSFNLHGYVYVMLTNTLTAANGVYVKKKLDTVDLGRYGLMFYNSLLMVVPAFIGTWIAGDLHLAYEFKEWNDPFFLIQFILSCIMGFVLTYSTILCTHYNSALTTTIVGCLKNISITYIGMFIGGDYVFSWLNCIGINISVIGSLLYTYVTFRRKGPRPSGTGPKTADQELLLPPSLVRMLRIYVINVLSRKFHKIATVSAIDGSINCDSKRSYATETYTKDKEDERNDFNTEELDQFTKEFMSRRIKMTGFQKVFLSAGSSLAAILNPARNDMISVLGETTGLSALEKQLQIMNSSEEGQLILRDKPRINTKTVDINALRKLPENTFGFTYATFLEENDVSPDNRDPVKFMDDPQLAYIMTRYRESHDLVHTVLGMSTNMLGEVAVKWIEALNTGLPMCYGAAIFGAVRLRPKHRNLYRNYYLPWAMKMAKQVKPLLPVYWEKRWDQDLSELRKELNIEELVLPKNIKAPKKMKPKSI</sequence>
<dbReference type="VEuPathDB" id="VectorBase:CSON009584"/>
<comment type="subunit">
    <text evidence="8">Component of a multi-subunit COQ enzyme complex.</text>
</comment>
<accession>A0A336M5X8</accession>
<keyword evidence="9" id="KW-0812">Transmembrane</keyword>
<feature type="transmembrane region" description="Helical" evidence="9">
    <location>
        <begin position="46"/>
        <end position="65"/>
    </location>
</feature>
<dbReference type="Pfam" id="PF03151">
    <property type="entry name" value="TPT"/>
    <property type="match status" value="1"/>
</dbReference>
<comment type="catalytic activity">
    <reaction evidence="8">
        <text>a 4-hydroxy-3-methoxy-5-(all-trans-polyprenyl)benzoate + H(+) = a 2-methoxy-6-(all-trans-polyprenyl)phenol + CO2</text>
        <dbReference type="Rhea" id="RHEA:81179"/>
        <dbReference type="Rhea" id="RHEA-COMP:9551"/>
        <dbReference type="Rhea" id="RHEA-COMP:10931"/>
        <dbReference type="ChEBI" id="CHEBI:15378"/>
        <dbReference type="ChEBI" id="CHEBI:16526"/>
        <dbReference type="ChEBI" id="CHEBI:62731"/>
        <dbReference type="ChEBI" id="CHEBI:84443"/>
        <dbReference type="EC" id="4.1.1.130"/>
    </reaction>
</comment>
<dbReference type="AlphaFoldDB" id="A0A336M5X8"/>
<keyword evidence="7 8" id="KW-0456">Lyase</keyword>
<feature type="binding site" evidence="8">
    <location>
        <position position="523"/>
    </location>
    <ligand>
        <name>Zn(2+)</name>
        <dbReference type="ChEBI" id="CHEBI:29105"/>
    </ligand>
</feature>
<dbReference type="InterPro" id="IPR027540">
    <property type="entry name" value="Coq4_euk"/>
</dbReference>
<comment type="pathway">
    <text evidence="8">Cofactor biosynthesis; ubiquinone biosynthesis.</text>
</comment>
<dbReference type="GO" id="GO:0031314">
    <property type="term" value="C:extrinsic component of mitochondrial inner membrane"/>
    <property type="evidence" value="ECO:0007669"/>
    <property type="project" value="UniProtKB-UniRule"/>
</dbReference>
<feature type="transmembrane region" description="Helical" evidence="9">
    <location>
        <begin position="134"/>
        <end position="151"/>
    </location>
</feature>
<dbReference type="PANTHER" id="PTHR12922">
    <property type="entry name" value="UBIQUINONE BIOSYNTHESIS PROTEIN"/>
    <property type="match status" value="1"/>
</dbReference>
<protein>
    <recommendedName>
        <fullName evidence="8">Ubiquinone biosynthesis protein COQ4 homolog, mitochondrial</fullName>
    </recommendedName>
    <alternativeName>
        <fullName evidence="8">4-hydroxy-3-methoxy-5-polyprenylbenzoate decarboxylase</fullName>
        <ecNumber evidence="8">4.1.1.130</ecNumber>
    </alternativeName>
    <alternativeName>
        <fullName evidence="8">Coenzyme Q biosynthesis protein 4 homolog</fullName>
    </alternativeName>
</protein>
<dbReference type="EMBL" id="UFQT01000381">
    <property type="protein sequence ID" value="SSX23767.1"/>
    <property type="molecule type" value="Genomic_DNA"/>
</dbReference>
<feature type="transmembrane region" description="Helical" evidence="9">
    <location>
        <begin position="257"/>
        <end position="278"/>
    </location>
</feature>
<feature type="binding site" evidence="8">
    <location>
        <position position="527"/>
    </location>
    <ligand>
        <name>Zn(2+)</name>
        <dbReference type="ChEBI" id="CHEBI:29105"/>
    </ligand>
</feature>
<evidence type="ECO:0000313" key="11">
    <source>
        <dbReference type="EMBL" id="SSX23767.1"/>
    </source>
</evidence>
<dbReference type="GO" id="GO:0120539">
    <property type="term" value="F:4-hydroxy-3-methoxy-5-polyprenylbenzoate decarboxylase activity"/>
    <property type="evidence" value="ECO:0007669"/>
    <property type="project" value="UniProtKB-EC"/>
</dbReference>
<evidence type="ECO:0000256" key="2">
    <source>
        <dbReference type="ARBA" id="ARBA00022723"/>
    </source>
</evidence>
<keyword evidence="5 8" id="KW-0496">Mitochondrion</keyword>
<feature type="transmembrane region" description="Helical" evidence="9">
    <location>
        <begin position="192"/>
        <end position="214"/>
    </location>
</feature>
<dbReference type="GO" id="GO:0008270">
    <property type="term" value="F:zinc ion binding"/>
    <property type="evidence" value="ECO:0007669"/>
    <property type="project" value="UniProtKB-UniRule"/>
</dbReference>
<dbReference type="HAMAP" id="MF_03111">
    <property type="entry name" value="Coq4"/>
    <property type="match status" value="1"/>
</dbReference>
<dbReference type="InterPro" id="IPR007715">
    <property type="entry name" value="Coq4"/>
</dbReference>
<evidence type="ECO:0000256" key="7">
    <source>
        <dbReference type="ARBA" id="ARBA00023239"/>
    </source>
</evidence>
<reference evidence="11" key="1">
    <citation type="submission" date="2018-07" db="EMBL/GenBank/DDBJ databases">
        <authorList>
            <person name="Quirk P.G."/>
            <person name="Krulwich T.A."/>
        </authorList>
    </citation>
    <scope>NUCLEOTIDE SEQUENCE</scope>
</reference>
<keyword evidence="3 8" id="KW-0999">Mitochondrion inner membrane</keyword>
<proteinExistence type="inferred from homology"/>
<dbReference type="PANTHER" id="PTHR12922:SF7">
    <property type="entry name" value="UBIQUINONE BIOSYNTHESIS PROTEIN COQ4 HOMOLOG, MITOCHONDRIAL"/>
    <property type="match status" value="1"/>
</dbReference>
<keyword evidence="2 8" id="KW-0479">Metal-binding</keyword>
<comment type="similarity">
    <text evidence="8">Belongs to the COQ4 family.</text>
</comment>
<keyword evidence="1 8" id="KW-0831">Ubiquinone biosynthesis</keyword>
<feature type="transmembrane region" description="Helical" evidence="9">
    <location>
        <begin position="85"/>
        <end position="113"/>
    </location>
</feature>
<evidence type="ECO:0000256" key="4">
    <source>
        <dbReference type="ARBA" id="ARBA00022833"/>
    </source>
</evidence>
<feature type="domain" description="Sugar phosphate transporter" evidence="10">
    <location>
        <begin position="23"/>
        <end position="302"/>
    </location>
</feature>
<gene>
    <name evidence="11" type="primary">CSON009584</name>
</gene>
<evidence type="ECO:0000256" key="6">
    <source>
        <dbReference type="ARBA" id="ARBA00023136"/>
    </source>
</evidence>
<dbReference type="EC" id="4.1.1.130" evidence="8"/>
<evidence type="ECO:0000256" key="8">
    <source>
        <dbReference type="HAMAP-Rule" id="MF_03111"/>
    </source>
</evidence>
<dbReference type="OMA" id="HHLPWSI"/>
<feature type="transmembrane region" description="Helical" evidence="9">
    <location>
        <begin position="229"/>
        <end position="250"/>
    </location>
</feature>
<keyword evidence="4 8" id="KW-0862">Zinc</keyword>
<dbReference type="UniPathway" id="UPA00232"/>
<dbReference type="Pfam" id="PF05019">
    <property type="entry name" value="Coq4"/>
    <property type="match status" value="1"/>
</dbReference>
<feature type="binding site" evidence="8">
    <location>
        <position position="524"/>
    </location>
    <ligand>
        <name>Zn(2+)</name>
        <dbReference type="ChEBI" id="CHEBI:29105"/>
    </ligand>
</feature>
<keyword evidence="6 8" id="KW-0472">Membrane</keyword>
<comment type="function">
    <text evidence="8">Lyase that catalyzes the C1-decarboxylation of 4-hydroxy-3-methoxy-5-(all-trans-polyprenyl)benzoic acid into 2-methoxy-6-(all-trans-polyprenyl)phenol during ubiquinone biosynthesis.</text>
</comment>
<evidence type="ECO:0000259" key="10">
    <source>
        <dbReference type="Pfam" id="PF03151"/>
    </source>
</evidence>
<evidence type="ECO:0000256" key="5">
    <source>
        <dbReference type="ARBA" id="ARBA00023128"/>
    </source>
</evidence>
<feature type="transmembrane region" description="Helical" evidence="9">
    <location>
        <begin position="15"/>
        <end position="34"/>
    </location>
</feature>
<evidence type="ECO:0000256" key="9">
    <source>
        <dbReference type="SAM" id="Phobius"/>
    </source>
</evidence>
<name>A0A336M5X8_CULSO</name>
<comment type="subcellular location">
    <subcellularLocation>
        <location evidence="8">Mitochondrion inner membrane</location>
        <topology evidence="8">Peripheral membrane protein</topology>
        <orientation evidence="8">Matrix side</orientation>
    </subcellularLocation>
</comment>
<dbReference type="InterPro" id="IPR004853">
    <property type="entry name" value="Sugar_P_trans_dom"/>
</dbReference>
<feature type="transmembrane region" description="Helical" evidence="9">
    <location>
        <begin position="163"/>
        <end position="180"/>
    </location>
</feature>
<organism evidence="11">
    <name type="scientific">Culicoides sonorensis</name>
    <name type="common">Biting midge</name>
    <dbReference type="NCBI Taxonomy" id="179676"/>
    <lineage>
        <taxon>Eukaryota</taxon>
        <taxon>Metazoa</taxon>
        <taxon>Ecdysozoa</taxon>
        <taxon>Arthropoda</taxon>
        <taxon>Hexapoda</taxon>
        <taxon>Insecta</taxon>
        <taxon>Pterygota</taxon>
        <taxon>Neoptera</taxon>
        <taxon>Endopterygota</taxon>
        <taxon>Diptera</taxon>
        <taxon>Nematocera</taxon>
        <taxon>Chironomoidea</taxon>
        <taxon>Ceratopogonidae</taxon>
        <taxon>Ceratopogoninae</taxon>
        <taxon>Culicoides</taxon>
        <taxon>Monoculicoides</taxon>
    </lineage>
</organism>
<comment type="cofactor">
    <cofactor evidence="8">
        <name>Zn(2+)</name>
        <dbReference type="ChEBI" id="CHEBI:29105"/>
    </cofactor>
</comment>
<evidence type="ECO:0000256" key="1">
    <source>
        <dbReference type="ARBA" id="ARBA00022688"/>
    </source>
</evidence>
<keyword evidence="9" id="KW-1133">Transmembrane helix</keyword>